<keyword evidence="11" id="KW-0325">Glycoprotein</keyword>
<evidence type="ECO:0000256" key="5">
    <source>
        <dbReference type="ARBA" id="ARBA00012297"/>
    </source>
</evidence>
<dbReference type="PROSITE" id="PS00079">
    <property type="entry name" value="MULTICOPPER_OXIDASE1"/>
    <property type="match status" value="2"/>
</dbReference>
<keyword evidence="6" id="KW-0964">Secreted</keyword>
<evidence type="ECO:0000256" key="1">
    <source>
        <dbReference type="ARBA" id="ARBA00000349"/>
    </source>
</evidence>
<proteinExistence type="inferred from homology"/>
<dbReference type="InterPro" id="IPR045087">
    <property type="entry name" value="Cu-oxidase_fam"/>
</dbReference>
<dbReference type="PANTHER" id="PTHR11709">
    <property type="entry name" value="MULTI-COPPER OXIDASE"/>
    <property type="match status" value="1"/>
</dbReference>
<evidence type="ECO:0000313" key="16">
    <source>
        <dbReference type="EMBL" id="KAK7464497.1"/>
    </source>
</evidence>
<keyword evidence="12" id="KW-0472">Membrane</keyword>
<comment type="catalytic activity">
    <reaction evidence="1">
        <text>4 hydroquinone + O2 = 4 benzosemiquinone + 2 H2O</text>
        <dbReference type="Rhea" id="RHEA:11276"/>
        <dbReference type="ChEBI" id="CHEBI:15377"/>
        <dbReference type="ChEBI" id="CHEBI:15379"/>
        <dbReference type="ChEBI" id="CHEBI:17594"/>
        <dbReference type="ChEBI" id="CHEBI:17977"/>
        <dbReference type="EC" id="1.10.3.2"/>
    </reaction>
</comment>
<keyword evidence="10" id="KW-1015">Disulfide bond</keyword>
<evidence type="ECO:0000256" key="10">
    <source>
        <dbReference type="ARBA" id="ARBA00023157"/>
    </source>
</evidence>
<evidence type="ECO:0000256" key="11">
    <source>
        <dbReference type="ARBA" id="ARBA00023180"/>
    </source>
</evidence>
<dbReference type="InterPro" id="IPR008972">
    <property type="entry name" value="Cupredoxin"/>
</dbReference>
<evidence type="ECO:0000256" key="7">
    <source>
        <dbReference type="ARBA" id="ARBA00022723"/>
    </source>
</evidence>
<dbReference type="EC" id="1.10.3.2" evidence="5"/>
<evidence type="ECO:0000256" key="6">
    <source>
        <dbReference type="ARBA" id="ARBA00022525"/>
    </source>
</evidence>
<keyword evidence="9" id="KW-0186">Copper</keyword>
<comment type="caution">
    <text evidence="16">The sequence shown here is derived from an EMBL/GenBank/DDBJ whole genome shotgun (WGS) entry which is preliminary data.</text>
</comment>
<dbReference type="Pfam" id="PF07732">
    <property type="entry name" value="Cu-oxidase_3"/>
    <property type="match status" value="1"/>
</dbReference>
<evidence type="ECO:0000256" key="2">
    <source>
        <dbReference type="ARBA" id="ARBA00001935"/>
    </source>
</evidence>
<protein>
    <recommendedName>
        <fullName evidence="5">laccase</fullName>
        <ecNumber evidence="5">1.10.3.2</ecNumber>
    </recommendedName>
</protein>
<dbReference type="SUPFAM" id="SSF49503">
    <property type="entry name" value="Cupredoxins"/>
    <property type="match status" value="3"/>
</dbReference>
<evidence type="ECO:0000256" key="9">
    <source>
        <dbReference type="ARBA" id="ARBA00023008"/>
    </source>
</evidence>
<dbReference type="Proteomes" id="UP001498398">
    <property type="component" value="Unassembled WGS sequence"/>
</dbReference>
<accession>A0ABR1JPT3</accession>
<dbReference type="InterPro" id="IPR011706">
    <property type="entry name" value="Cu-oxidase_C"/>
</dbReference>
<name>A0ABR1JPT3_9AGAR</name>
<dbReference type="InterPro" id="IPR001117">
    <property type="entry name" value="Cu-oxidase_2nd"/>
</dbReference>
<evidence type="ECO:0000256" key="12">
    <source>
        <dbReference type="SAM" id="Phobius"/>
    </source>
</evidence>
<dbReference type="PROSITE" id="PS00080">
    <property type="entry name" value="MULTICOPPER_OXIDASE2"/>
    <property type="match status" value="1"/>
</dbReference>
<dbReference type="PANTHER" id="PTHR11709:SF394">
    <property type="entry name" value="FI03373P-RELATED"/>
    <property type="match status" value="1"/>
</dbReference>
<evidence type="ECO:0000313" key="17">
    <source>
        <dbReference type="Proteomes" id="UP001498398"/>
    </source>
</evidence>
<dbReference type="EMBL" id="JBANRG010000008">
    <property type="protein sequence ID" value="KAK7464497.1"/>
    <property type="molecule type" value="Genomic_DNA"/>
</dbReference>
<feature type="domain" description="Plastocyanin-like" evidence="14">
    <location>
        <begin position="526"/>
        <end position="632"/>
    </location>
</feature>
<keyword evidence="17" id="KW-1185">Reference proteome</keyword>
<gene>
    <name evidence="16" type="primary">FET3_1</name>
    <name evidence="16" type="ORF">VKT23_006666</name>
</gene>
<keyword evidence="12" id="KW-0812">Transmembrane</keyword>
<evidence type="ECO:0000259" key="15">
    <source>
        <dbReference type="Pfam" id="PF07732"/>
    </source>
</evidence>
<evidence type="ECO:0000256" key="4">
    <source>
        <dbReference type="ARBA" id="ARBA00010609"/>
    </source>
</evidence>
<reference evidence="16 17" key="1">
    <citation type="submission" date="2024-01" db="EMBL/GenBank/DDBJ databases">
        <title>A draft genome for the cacao thread blight pathogen Marasmiellus scandens.</title>
        <authorList>
            <person name="Baruah I.K."/>
            <person name="Leung J."/>
            <person name="Bukari Y."/>
            <person name="Amoako-Attah I."/>
            <person name="Meinhardt L.W."/>
            <person name="Bailey B.A."/>
            <person name="Cohen S.P."/>
        </authorList>
    </citation>
    <scope>NUCLEOTIDE SEQUENCE [LARGE SCALE GENOMIC DNA]</scope>
    <source>
        <strain evidence="16 17">GH-19</strain>
    </source>
</reference>
<dbReference type="Pfam" id="PF00394">
    <property type="entry name" value="Cu-oxidase"/>
    <property type="match status" value="1"/>
</dbReference>
<evidence type="ECO:0000259" key="13">
    <source>
        <dbReference type="Pfam" id="PF00394"/>
    </source>
</evidence>
<feature type="transmembrane region" description="Helical" evidence="12">
    <location>
        <begin position="17"/>
        <end position="41"/>
    </location>
</feature>
<dbReference type="InterPro" id="IPR011707">
    <property type="entry name" value="Cu-oxidase-like_N"/>
</dbReference>
<evidence type="ECO:0000256" key="8">
    <source>
        <dbReference type="ARBA" id="ARBA00023002"/>
    </source>
</evidence>
<comment type="cofactor">
    <cofactor evidence="2">
        <name>Cu cation</name>
        <dbReference type="ChEBI" id="CHEBI:23378"/>
    </cofactor>
</comment>
<dbReference type="Pfam" id="PF07731">
    <property type="entry name" value="Cu-oxidase_2"/>
    <property type="match status" value="1"/>
</dbReference>
<dbReference type="InterPro" id="IPR002355">
    <property type="entry name" value="Cu_oxidase_Cu_BS"/>
</dbReference>
<dbReference type="InterPro" id="IPR033138">
    <property type="entry name" value="Cu_oxidase_CS"/>
</dbReference>
<dbReference type="Gene3D" id="2.60.40.420">
    <property type="entry name" value="Cupredoxins - blue copper proteins"/>
    <property type="match status" value="3"/>
</dbReference>
<comment type="similarity">
    <text evidence="4">Belongs to the multicopper oxidase family.</text>
</comment>
<feature type="domain" description="Plastocyanin-like" evidence="15">
    <location>
        <begin position="92"/>
        <end position="204"/>
    </location>
</feature>
<organism evidence="16 17">
    <name type="scientific">Marasmiellus scandens</name>
    <dbReference type="NCBI Taxonomy" id="2682957"/>
    <lineage>
        <taxon>Eukaryota</taxon>
        <taxon>Fungi</taxon>
        <taxon>Dikarya</taxon>
        <taxon>Basidiomycota</taxon>
        <taxon>Agaricomycotina</taxon>
        <taxon>Agaricomycetes</taxon>
        <taxon>Agaricomycetidae</taxon>
        <taxon>Agaricales</taxon>
        <taxon>Marasmiineae</taxon>
        <taxon>Omphalotaceae</taxon>
        <taxon>Marasmiellus</taxon>
    </lineage>
</organism>
<keyword evidence="7" id="KW-0479">Metal-binding</keyword>
<keyword evidence="12" id="KW-1133">Transmembrane helix</keyword>
<feature type="domain" description="Plastocyanin-like" evidence="13">
    <location>
        <begin position="256"/>
        <end position="380"/>
    </location>
</feature>
<comment type="subcellular location">
    <subcellularLocation>
        <location evidence="3">Secreted</location>
    </subcellularLocation>
</comment>
<sequence>MIITIPNHFRPVKPLRICLFAFLFACISYRLYNGAFLHLYLDTGRSLKSLFPFIIGKGTATERHFRSVLSPDIHSYRDSRTVVYDFNLGKKVLEPDGVKKEVLTVNGLFPGPTIEVRAGDALVVNVFNGLDQGTALHWHGIRHTGGSASQDGAIGITQCPIPPGQNYTYRFDISKDQSGTFWYHSHFQTQRADGLFGAFIIHPALSHGTEPRPSKGLLSGELKVRLGPSRIYARSFQESTQENSAASSQETTRVRDQVVLLGDWYYRSGNQVFEWYQSLRSAGKEPVPDSTLVNGGQAANCTKIEGLVKSIECEQKENLRIVVDPKKRNILRLINVGSQNTLHLSVDHHLLRLIEADGTRLEPMVVKEVPVALGQRYALELVPNTSLVNEGSIFWARYRINQDNMPYPNPLLDLESKIVLEYSSQPKATRTLQLPKTQAWDILESEELDPLSLLPLEENQRVLPTAEETVMMYVTSMIRSSTAGKPFGYVNQTSWKADLSNPVLSRPSSSLDFDSPTELIAPIRFNSSNVEKGKVVDIIVNNLEEDPHPFHLHGHHFWPLYTFQARLGKGSYRWDRPPELPTTAPALRDTFLVPQRGHAVFRVRFDTPGYWLFHCHMEVHLNSGMAMIFDVNGDEILAEERKIALDSCKVDSNV</sequence>
<evidence type="ECO:0000259" key="14">
    <source>
        <dbReference type="Pfam" id="PF07731"/>
    </source>
</evidence>
<evidence type="ECO:0000256" key="3">
    <source>
        <dbReference type="ARBA" id="ARBA00004613"/>
    </source>
</evidence>
<keyword evidence="8" id="KW-0560">Oxidoreductase</keyword>